<gene>
    <name evidence="1" type="ORF">RAE19_14130</name>
</gene>
<dbReference type="RefSeq" id="WP_313875489.1">
    <property type="nucleotide sequence ID" value="NZ_JAVBIK010000001.1"/>
</dbReference>
<dbReference type="EMBL" id="JAVBIK010000001">
    <property type="protein sequence ID" value="MDT7519833.1"/>
    <property type="molecule type" value="Genomic_DNA"/>
</dbReference>
<accession>A0ABU3KQF5</accession>
<reference evidence="1 2" key="1">
    <citation type="submission" date="2023-08" db="EMBL/GenBank/DDBJ databases">
        <title>Rhodoferax potami sp. nov. and Rhodoferax mekongensis sp. nov., isolated from the Mekong River in Thailand.</title>
        <authorList>
            <person name="Kitikhun S."/>
            <person name="Charoenyingcharoen P."/>
            <person name="Siriarchawattana P."/>
            <person name="Likhitrattanapisal S."/>
            <person name="Nilsakha T."/>
            <person name="Chanpet A."/>
            <person name="Rattanawaree P."/>
            <person name="Ingsriswang S."/>
        </authorList>
    </citation>
    <scope>NUCLEOTIDE SEQUENCE [LARGE SCALE GENOMIC DNA]</scope>
    <source>
        <strain evidence="1 2">TBRC 17660</strain>
    </source>
</reference>
<protein>
    <submittedName>
        <fullName evidence="1">DUF3892 domain-containing protein</fullName>
    </submittedName>
</protein>
<keyword evidence="2" id="KW-1185">Reference proteome</keyword>
<organism evidence="1 2">
    <name type="scientific">Rhodoferax potami</name>
    <dbReference type="NCBI Taxonomy" id="3068338"/>
    <lineage>
        <taxon>Bacteria</taxon>
        <taxon>Pseudomonadati</taxon>
        <taxon>Pseudomonadota</taxon>
        <taxon>Betaproteobacteria</taxon>
        <taxon>Burkholderiales</taxon>
        <taxon>Comamonadaceae</taxon>
        <taxon>Rhodoferax</taxon>
    </lineage>
</organism>
<comment type="caution">
    <text evidence="1">The sequence shown here is derived from an EMBL/GenBank/DDBJ whole genome shotgun (WGS) entry which is preliminary data.</text>
</comment>
<evidence type="ECO:0000313" key="1">
    <source>
        <dbReference type="EMBL" id="MDT7519833.1"/>
    </source>
</evidence>
<name>A0ABU3KQF5_9BURK</name>
<dbReference type="Proteomes" id="UP001321700">
    <property type="component" value="Unassembled WGS sequence"/>
</dbReference>
<proteinExistence type="predicted"/>
<evidence type="ECO:0000313" key="2">
    <source>
        <dbReference type="Proteomes" id="UP001321700"/>
    </source>
</evidence>
<sequence>MAVYLQCVAKRMRGGYKHEHIDIFWWVQVVDGKPTQETGFSTREQLIDFVETGGPQVLWCPAAKPGHPGAWVGLQTLGRKKYLQAYRDGRPTEDLLGLPDK</sequence>